<evidence type="ECO:0000313" key="3">
    <source>
        <dbReference type="Proteomes" id="UP000273611"/>
    </source>
</evidence>
<dbReference type="SUPFAM" id="SSF51735">
    <property type="entry name" value="NAD(P)-binding Rossmann-fold domains"/>
    <property type="match status" value="1"/>
</dbReference>
<dbReference type="InterPro" id="IPR011032">
    <property type="entry name" value="GroES-like_sf"/>
</dbReference>
<dbReference type="InterPro" id="IPR013154">
    <property type="entry name" value="ADH-like_N"/>
</dbReference>
<organism evidence="2 3">
    <name type="scientific">Rhizobium anhuiense</name>
    <dbReference type="NCBI Taxonomy" id="1184720"/>
    <lineage>
        <taxon>Bacteria</taxon>
        <taxon>Pseudomonadati</taxon>
        <taxon>Pseudomonadota</taxon>
        <taxon>Alphaproteobacteria</taxon>
        <taxon>Hyphomicrobiales</taxon>
        <taxon>Rhizobiaceae</taxon>
        <taxon>Rhizobium/Agrobacterium group</taxon>
        <taxon>Rhizobium</taxon>
    </lineage>
</organism>
<dbReference type="Pfam" id="PF08240">
    <property type="entry name" value="ADH_N"/>
    <property type="match status" value="1"/>
</dbReference>
<dbReference type="Gene3D" id="3.40.50.720">
    <property type="entry name" value="NAD(P)-binding Rossmann-like Domain"/>
    <property type="match status" value="1"/>
</dbReference>
<dbReference type="Pfam" id="PF13602">
    <property type="entry name" value="ADH_zinc_N_2"/>
    <property type="match status" value="1"/>
</dbReference>
<dbReference type="SUPFAM" id="SSF50129">
    <property type="entry name" value="GroES-like"/>
    <property type="match status" value="1"/>
</dbReference>
<protein>
    <submittedName>
        <fullName evidence="2">NAD(P)-dependent alcohol dehydrogenase</fullName>
    </submittedName>
</protein>
<sequence>MKRVQYDRYGGPTRMYIGESKLPQLGPKQVRVVVSAAAINPFDWKLRQGAMKLFINRKFPKGMGTDFAGVVAAVGSDVRDINVDDEVFGTMDFKESGAFAEEVVLDSHLVAKKPASLSFPEAACLPIPVMTAWAAIFDKAKTSQGSHLFINGCTGAVGASAVQLALARGVKVSGACGTASLETAKAAGVDSVFSYTDRRLQAQKGKFDAVFDTLGTLDVGHGLSMLKKGGVFVDINPTLRRVARGMFSRRYKLAFATMGIKRLSAIADLASEGVLRPTVGLVVPFADAVSAITAIESGTRIPGKVVLSL</sequence>
<dbReference type="CDD" id="cd08267">
    <property type="entry name" value="MDR1"/>
    <property type="match status" value="1"/>
</dbReference>
<dbReference type="PANTHER" id="PTHR43482:SF1">
    <property type="entry name" value="PROTEIN AST1-RELATED"/>
    <property type="match status" value="1"/>
</dbReference>
<dbReference type="Proteomes" id="UP000273611">
    <property type="component" value="Unassembled WGS sequence"/>
</dbReference>
<dbReference type="SMART" id="SM00829">
    <property type="entry name" value="PKS_ER"/>
    <property type="match status" value="1"/>
</dbReference>
<proteinExistence type="predicted"/>
<dbReference type="PANTHER" id="PTHR43482">
    <property type="entry name" value="PROTEIN AST1-RELATED"/>
    <property type="match status" value="1"/>
</dbReference>
<dbReference type="InterPro" id="IPR052585">
    <property type="entry name" value="Lipid_raft_assoc_Zn_ADH"/>
</dbReference>
<dbReference type="InterPro" id="IPR036291">
    <property type="entry name" value="NAD(P)-bd_dom_sf"/>
</dbReference>
<dbReference type="EMBL" id="RIBW01000022">
    <property type="protein sequence ID" value="RUL96463.1"/>
    <property type="molecule type" value="Genomic_DNA"/>
</dbReference>
<dbReference type="InterPro" id="IPR020843">
    <property type="entry name" value="ER"/>
</dbReference>
<dbReference type="RefSeq" id="WP_127431616.1">
    <property type="nucleotide sequence ID" value="NZ_BMFI01000019.1"/>
</dbReference>
<evidence type="ECO:0000313" key="2">
    <source>
        <dbReference type="EMBL" id="RUL96463.1"/>
    </source>
</evidence>
<dbReference type="Gene3D" id="3.90.180.10">
    <property type="entry name" value="Medium-chain alcohol dehydrogenases, catalytic domain"/>
    <property type="match status" value="1"/>
</dbReference>
<name>A0A3S0QGL0_9HYPH</name>
<dbReference type="GO" id="GO:0016491">
    <property type="term" value="F:oxidoreductase activity"/>
    <property type="evidence" value="ECO:0007669"/>
    <property type="project" value="InterPro"/>
</dbReference>
<evidence type="ECO:0000259" key="1">
    <source>
        <dbReference type="SMART" id="SM00829"/>
    </source>
</evidence>
<feature type="domain" description="Enoyl reductase (ER)" evidence="1">
    <location>
        <begin position="10"/>
        <end position="307"/>
    </location>
</feature>
<dbReference type="AlphaFoldDB" id="A0A3S0QGL0"/>
<accession>A0A3S0QGL0</accession>
<comment type="caution">
    <text evidence="2">The sequence shown here is derived from an EMBL/GenBank/DDBJ whole genome shotgun (WGS) entry which is preliminary data.</text>
</comment>
<reference evidence="2 3" key="1">
    <citation type="journal article" date="2015" name="Int. J. Syst. Evol. Microbiol.">
        <title>Rhizobium anhuiense sp. nov., isolated from effective nodules of Vicia faba and Pisum sativum.</title>
        <authorList>
            <person name="Zhang Y.J."/>
            <person name="Zheng W.T."/>
            <person name="Everall I."/>
            <person name="Young J.P."/>
            <person name="Zhang X.X."/>
            <person name="Tian C.F."/>
            <person name="Sui X.H."/>
            <person name="Wang E.T."/>
            <person name="Chen W.X."/>
        </authorList>
    </citation>
    <scope>NUCLEOTIDE SEQUENCE [LARGE SCALE GENOMIC DNA]</scope>
    <source>
        <strain evidence="2 3">CCBAU 23252</strain>
    </source>
</reference>
<gene>
    <name evidence="2" type="ORF">EEQ99_30500</name>
</gene>